<organism evidence="3 4">
    <name type="scientific">Nocardioides flavus</name>
    <name type="common">ex Wang et al. 2016</name>
    <dbReference type="NCBI Taxonomy" id="2058780"/>
    <lineage>
        <taxon>Bacteria</taxon>
        <taxon>Bacillati</taxon>
        <taxon>Actinomycetota</taxon>
        <taxon>Actinomycetes</taxon>
        <taxon>Propionibacteriales</taxon>
        <taxon>Nocardioidaceae</taxon>
        <taxon>Nocardioides</taxon>
    </lineage>
</organism>
<evidence type="ECO:0000256" key="2">
    <source>
        <dbReference type="SAM" id="Phobius"/>
    </source>
</evidence>
<feature type="transmembrane region" description="Helical" evidence="2">
    <location>
        <begin position="286"/>
        <end position="304"/>
    </location>
</feature>
<evidence type="ECO:0000313" key="4">
    <source>
        <dbReference type="Proteomes" id="UP000597341"/>
    </source>
</evidence>
<gene>
    <name evidence="3" type="ORF">GCM10011376_09480</name>
</gene>
<dbReference type="Proteomes" id="UP000597341">
    <property type="component" value="Unassembled WGS sequence"/>
</dbReference>
<keyword evidence="2" id="KW-0812">Transmembrane</keyword>
<dbReference type="RefSeq" id="WP_191278228.1">
    <property type="nucleotide sequence ID" value="NZ_BNAD01000002.1"/>
</dbReference>
<keyword evidence="4" id="KW-1185">Reference proteome</keyword>
<evidence type="ECO:0008006" key="5">
    <source>
        <dbReference type="Google" id="ProtNLM"/>
    </source>
</evidence>
<name>A0ABQ3HHI5_9ACTN</name>
<keyword evidence="2" id="KW-0472">Membrane</keyword>
<feature type="transmembrane region" description="Helical" evidence="2">
    <location>
        <begin position="88"/>
        <end position="109"/>
    </location>
</feature>
<comment type="caution">
    <text evidence="3">The sequence shown here is derived from an EMBL/GenBank/DDBJ whole genome shotgun (WGS) entry which is preliminary data.</text>
</comment>
<feature type="transmembrane region" description="Helical" evidence="2">
    <location>
        <begin position="59"/>
        <end position="76"/>
    </location>
</feature>
<proteinExistence type="predicted"/>
<dbReference type="EMBL" id="BNAD01000002">
    <property type="protein sequence ID" value="GHE16338.1"/>
    <property type="molecule type" value="Genomic_DNA"/>
</dbReference>
<feature type="region of interest" description="Disordered" evidence="1">
    <location>
        <begin position="187"/>
        <end position="206"/>
    </location>
</feature>
<accession>A0ABQ3HHI5</accession>
<protein>
    <recommendedName>
        <fullName evidence="5">DUF4407 domain-containing protein</fullName>
    </recommendedName>
</protein>
<keyword evidence="2" id="KW-1133">Transmembrane helix</keyword>
<evidence type="ECO:0000313" key="3">
    <source>
        <dbReference type="EMBL" id="GHE16338.1"/>
    </source>
</evidence>
<reference evidence="4" key="1">
    <citation type="journal article" date="2019" name="Int. J. Syst. Evol. Microbiol.">
        <title>The Global Catalogue of Microorganisms (GCM) 10K type strain sequencing project: providing services to taxonomists for standard genome sequencing and annotation.</title>
        <authorList>
            <consortium name="The Broad Institute Genomics Platform"/>
            <consortium name="The Broad Institute Genome Sequencing Center for Infectious Disease"/>
            <person name="Wu L."/>
            <person name="Ma J."/>
        </authorList>
    </citation>
    <scope>NUCLEOTIDE SEQUENCE [LARGE SCALE GENOMIC DNA]</scope>
    <source>
        <strain evidence="4">CGMCC 1.12791</strain>
    </source>
</reference>
<evidence type="ECO:0000256" key="1">
    <source>
        <dbReference type="SAM" id="MobiDB-lite"/>
    </source>
</evidence>
<sequence>MSGTHQDRRAARREELRRERMRHYARQGTGTSLITSPRRPVALDAGTVVPGVHDDTRPVIGCVTAVLVVVYVGQLIDEALRAHSHLVVPLRVVFVAAILGVLASFVAMVRQGRGKAVAPAEVAVPWQDVVEGVRLGSVEPANPAWTTAAGLVEDVRPHVAKAISDARTEDRVRRIREAGALVHATSEEWREHRAAGTGGETSPLDRLPPLVGPTLREASVASDAASDAAVQRLGSVDHDLDFDGWARRRAAMYARQAGGPVTCQDPRGPLVDATFRLEDARRRARAVRRATACGVVVTAAVLLIGHPWASTVPAAATLLLAVLLARVSPRDPALLTTTLPPGAAMAWRDYLDAVAYVDSGIASVPTVEAVRGCEQRVRALVLELAAASRSTVEEPVLAAELHRLCSGAWTLVGQERAEARLLDDLDARPGTDPA</sequence>